<accession>A0A077R6R0</accession>
<dbReference type="InterPro" id="IPR048696">
    <property type="entry name" value="SHQ1-like_CS"/>
</dbReference>
<evidence type="ECO:0000313" key="4">
    <source>
        <dbReference type="EMBL" id="CDI54821.1"/>
    </source>
</evidence>
<dbReference type="EMBL" id="HG529628">
    <property type="protein sequence ID" value="CDI54821.1"/>
    <property type="molecule type" value="Genomic_DNA"/>
</dbReference>
<dbReference type="InterPro" id="IPR039742">
    <property type="entry name" value="Shq1"/>
</dbReference>
<evidence type="ECO:0000259" key="3">
    <source>
        <dbReference type="Pfam" id="PF21413"/>
    </source>
</evidence>
<dbReference type="Gene3D" id="2.60.40.790">
    <property type="match status" value="1"/>
</dbReference>
<proteinExistence type="inferred from homology"/>
<reference evidence="4" key="1">
    <citation type="journal article" date="2014" name="Genome Biol. Evol.">
        <title>Gene Loss Rather Than Gene Gain Is Associated with a Host Jump from Monocots to Dicots in the Smut Fungus Melanopsichium pennsylvanicum.</title>
        <authorList>
            <person name="Sharma R."/>
            <person name="Mishra B."/>
            <person name="Runge F."/>
            <person name="Thines M."/>
        </authorList>
    </citation>
    <scope>NUCLEOTIDE SEQUENCE</scope>
    <source>
        <strain evidence="4">4</strain>
    </source>
</reference>
<feature type="domain" description="Shq1 C-terminal" evidence="2">
    <location>
        <begin position="267"/>
        <end position="428"/>
    </location>
</feature>
<dbReference type="PANTHER" id="PTHR12967">
    <property type="entry name" value="PROTEIN SHQ1 HOMOLOG"/>
    <property type="match status" value="1"/>
</dbReference>
<dbReference type="GO" id="GO:0005654">
    <property type="term" value="C:nucleoplasm"/>
    <property type="evidence" value="ECO:0007669"/>
    <property type="project" value="TreeGrafter"/>
</dbReference>
<evidence type="ECO:0000256" key="1">
    <source>
        <dbReference type="ARBA" id="ARBA00005607"/>
    </source>
</evidence>
<dbReference type="GO" id="GO:0000493">
    <property type="term" value="P:box H/ACA snoRNP assembly"/>
    <property type="evidence" value="ECO:0007669"/>
    <property type="project" value="InterPro"/>
</dbReference>
<dbReference type="Pfam" id="PF04925">
    <property type="entry name" value="SHQ1"/>
    <property type="match status" value="1"/>
</dbReference>
<dbReference type="InterPro" id="IPR008978">
    <property type="entry name" value="HSP20-like_chaperone"/>
</dbReference>
<dbReference type="InterPro" id="IPR007009">
    <property type="entry name" value="Shq1_C"/>
</dbReference>
<comment type="similarity">
    <text evidence="1">Belongs to the SHQ1 family.</text>
</comment>
<organism evidence="4">
    <name type="scientific">Melanopsichium pennsylvanicum 4</name>
    <dbReference type="NCBI Taxonomy" id="1398559"/>
    <lineage>
        <taxon>Eukaryota</taxon>
        <taxon>Fungi</taxon>
        <taxon>Dikarya</taxon>
        <taxon>Basidiomycota</taxon>
        <taxon>Ustilaginomycotina</taxon>
        <taxon>Ustilaginomycetes</taxon>
        <taxon>Ustilaginales</taxon>
        <taxon>Ustilaginaceae</taxon>
        <taxon>Melanopsichium</taxon>
    </lineage>
</organism>
<name>A0A077R6R0_9BASI</name>
<dbReference type="AlphaFoldDB" id="A0A077R6R0"/>
<dbReference type="PANTHER" id="PTHR12967:SF0">
    <property type="entry name" value="PROTEIN SHQ1 HOMOLOG"/>
    <property type="match status" value="1"/>
</dbReference>
<evidence type="ECO:0000259" key="2">
    <source>
        <dbReference type="Pfam" id="PF04925"/>
    </source>
</evidence>
<feature type="domain" description="SHQ1-like CS" evidence="3">
    <location>
        <begin position="7"/>
        <end position="94"/>
    </location>
</feature>
<protein>
    <submittedName>
        <fullName evidence="4">Uncharacterized protein</fullName>
    </submittedName>
</protein>
<dbReference type="GO" id="GO:0005737">
    <property type="term" value="C:cytoplasm"/>
    <property type="evidence" value="ECO:0007669"/>
    <property type="project" value="TreeGrafter"/>
</dbReference>
<dbReference type="GO" id="GO:0051082">
    <property type="term" value="F:unfolded protein binding"/>
    <property type="evidence" value="ECO:0007669"/>
    <property type="project" value="TreeGrafter"/>
</dbReference>
<dbReference type="Pfam" id="PF21413">
    <property type="entry name" value="SHQ1-like_CS"/>
    <property type="match status" value="1"/>
</dbReference>
<sequence length="455" mass="50011">MEGFSIPHYTITQDSEHVYITITTHNPTGVPNIAVEGRIFGFHLEPYYLPLVIPDQVTRPASDAETIRQDGSKFRVTLKKMKSGKQFYGLDTLQPQLLPEDELKQAIKDAEEQKGLFQPAESEDEAAKLLLQQALKSQGLVTVNDDHGEAAIDNASVQQGNVALQSAQGRSSFGFGFRGGFTGELIPGGCADTKHVLEVSDPDAVEPAQREQAAYRYEEQRWDEGVYMDNYLDVDGELAQALAFKPTIPAATLSTNAEPSTETNLDIEAMTLIVQLLFALSYDERTNQGEPTVESGWTIAKLCRCLAACVPAKTTNSSIRSLEAAVAWTLVGCVRRALTVPLYRHWELSVACMHDTLERIQAGSAHIINSLEQVAARLKQGQDPILCRLCQVWLEPLLAQPLDQAQLNQLDTVISNVMRKGDAVTKHTVGGENWDLEVLEQAAKQAYEDGEGGFV</sequence>